<comment type="subcellular location">
    <subcellularLocation>
        <location evidence="1">Mitochondrion</location>
    </subcellularLocation>
</comment>
<organism evidence="7 8">
    <name type="scientific">Malassezia japonica</name>
    <dbReference type="NCBI Taxonomy" id="223818"/>
    <lineage>
        <taxon>Eukaryota</taxon>
        <taxon>Fungi</taxon>
        <taxon>Dikarya</taxon>
        <taxon>Basidiomycota</taxon>
        <taxon>Ustilaginomycotina</taxon>
        <taxon>Malasseziomycetes</taxon>
        <taxon>Malasseziales</taxon>
        <taxon>Malasseziaceae</taxon>
        <taxon>Malassezia</taxon>
    </lineage>
</organism>
<accession>A0AAF0F0V4</accession>
<feature type="region of interest" description="Disordered" evidence="5">
    <location>
        <begin position="277"/>
        <end position="322"/>
    </location>
</feature>
<dbReference type="EMBL" id="CP119964">
    <property type="protein sequence ID" value="WFD40705.1"/>
    <property type="molecule type" value="Genomic_DNA"/>
</dbReference>
<evidence type="ECO:0000313" key="7">
    <source>
        <dbReference type="EMBL" id="WFD40705.1"/>
    </source>
</evidence>
<feature type="region of interest" description="Disordered" evidence="5">
    <location>
        <begin position="135"/>
        <end position="168"/>
    </location>
</feature>
<dbReference type="PANTHER" id="PTHR32035">
    <property type="entry name" value="AURORA KINASE A-INTERACTING PROTEIN"/>
    <property type="match status" value="1"/>
</dbReference>
<dbReference type="Pfam" id="PF08213">
    <property type="entry name" value="COX24_C"/>
    <property type="match status" value="1"/>
</dbReference>
<dbReference type="RefSeq" id="XP_060123602.1">
    <property type="nucleotide sequence ID" value="XM_060267619.1"/>
</dbReference>
<dbReference type="InterPro" id="IPR013177">
    <property type="entry name" value="Ribosomal_mS38_C"/>
</dbReference>
<dbReference type="GO" id="GO:0005739">
    <property type="term" value="C:mitochondrion"/>
    <property type="evidence" value="ECO:0007669"/>
    <property type="project" value="UniProtKB-SubCell"/>
</dbReference>
<evidence type="ECO:0000256" key="2">
    <source>
        <dbReference type="ARBA" id="ARBA00023128"/>
    </source>
</evidence>
<evidence type="ECO:0000256" key="1">
    <source>
        <dbReference type="ARBA" id="ARBA00004173"/>
    </source>
</evidence>
<feature type="compositionally biased region" description="Basic residues" evidence="5">
    <location>
        <begin position="294"/>
        <end position="312"/>
    </location>
</feature>
<comment type="similarity">
    <text evidence="3">Belongs to the mitochondrion-specific ribosomal protein mS38 family.</text>
</comment>
<proteinExistence type="inferred from homology"/>
<feature type="domain" description="Ribosomal protein mS38 C-terminal" evidence="6">
    <location>
        <begin position="289"/>
        <end position="322"/>
    </location>
</feature>
<protein>
    <recommendedName>
        <fullName evidence="4">Small ribosomal subunit protein mS38</fullName>
    </recommendedName>
</protein>
<feature type="compositionally biased region" description="Basic and acidic residues" evidence="5">
    <location>
        <begin position="313"/>
        <end position="322"/>
    </location>
</feature>
<evidence type="ECO:0000256" key="5">
    <source>
        <dbReference type="SAM" id="MobiDB-lite"/>
    </source>
</evidence>
<dbReference type="GeneID" id="85227344"/>
<evidence type="ECO:0000259" key="6">
    <source>
        <dbReference type="SMART" id="SM01155"/>
    </source>
</evidence>
<name>A0AAF0F0V4_9BASI</name>
<gene>
    <name evidence="7" type="ORF">MJAP1_003693</name>
</gene>
<dbReference type="SMART" id="SM01155">
    <property type="entry name" value="DUF1713"/>
    <property type="match status" value="1"/>
</dbReference>
<sequence>MRKGAMAVRLPVRVAQAVSSAAPVACGRAQCVMQCQAVSLARRPPFSMPMQPRAVPPPTSERSLHLQQLYAQHRPLLEHETLPVRPSRLIQPDMLLSEFEEAPEGHWRRRTRGVDSATFGEMLDRLSQLDVAPRTKRMRRGMRRATPPASPVVHAESKRIERRERDEDAREEAIANALERGEDVARAERLGHEAELVVLGEPSGSQKEWGRGVATHLGAHTEPYVPPSAARTPKAFAMEPALNEEHADQDAHLWLSHGLVQTQVQAQREWNAVLEQMQGDAPKPAAPVHLDSVRRKRRKKMNKHKYKKLRKAQRAERQRLKK</sequence>
<dbReference type="PANTHER" id="PTHR32035:SF3">
    <property type="entry name" value="SMALL RIBOSOMAL SUBUNIT PROTEIN MS38"/>
    <property type="match status" value="1"/>
</dbReference>
<dbReference type="AlphaFoldDB" id="A0AAF0F0V4"/>
<dbReference type="Proteomes" id="UP001217754">
    <property type="component" value="Chromosome 7"/>
</dbReference>
<evidence type="ECO:0000256" key="4">
    <source>
        <dbReference type="ARBA" id="ARBA00035682"/>
    </source>
</evidence>
<reference evidence="7" key="1">
    <citation type="submission" date="2023-03" db="EMBL/GenBank/DDBJ databases">
        <title>Mating type loci evolution in Malassezia.</title>
        <authorList>
            <person name="Coelho M.A."/>
        </authorList>
    </citation>
    <scope>NUCLEOTIDE SEQUENCE</scope>
    <source>
        <strain evidence="7">CBS 9431</strain>
    </source>
</reference>
<keyword evidence="2" id="KW-0496">Mitochondrion</keyword>
<evidence type="ECO:0000256" key="3">
    <source>
        <dbReference type="ARBA" id="ARBA00035647"/>
    </source>
</evidence>
<feature type="compositionally biased region" description="Basic and acidic residues" evidence="5">
    <location>
        <begin position="155"/>
        <end position="168"/>
    </location>
</feature>
<keyword evidence="8" id="KW-1185">Reference proteome</keyword>
<evidence type="ECO:0000313" key="8">
    <source>
        <dbReference type="Proteomes" id="UP001217754"/>
    </source>
</evidence>